<dbReference type="PANTHER" id="PTHR42732">
    <property type="entry name" value="BETA-GALACTOSIDASE"/>
    <property type="match status" value="1"/>
</dbReference>
<dbReference type="SUPFAM" id="SSF49303">
    <property type="entry name" value="beta-Galactosidase/glucuronidase domain"/>
    <property type="match status" value="1"/>
</dbReference>
<name>A0A9X8Y8A7_9FIRM</name>
<dbReference type="InterPro" id="IPR017853">
    <property type="entry name" value="GH"/>
</dbReference>
<evidence type="ECO:0000256" key="3">
    <source>
        <dbReference type="ARBA" id="ARBA00023295"/>
    </source>
</evidence>
<feature type="domain" description="Glycoside hydrolase family 2 immunoglobulin-like beta-sandwich" evidence="4">
    <location>
        <begin position="164"/>
        <end position="263"/>
    </location>
</feature>
<evidence type="ECO:0000259" key="5">
    <source>
        <dbReference type="Pfam" id="PF02836"/>
    </source>
</evidence>
<dbReference type="PRINTS" id="PR00132">
    <property type="entry name" value="GLHYDRLASE2"/>
</dbReference>
<comment type="similarity">
    <text evidence="1">Belongs to the glycosyl hydrolase 2 family.</text>
</comment>
<dbReference type="SUPFAM" id="SSF49785">
    <property type="entry name" value="Galactose-binding domain-like"/>
    <property type="match status" value="1"/>
</dbReference>
<evidence type="ECO:0000259" key="6">
    <source>
        <dbReference type="Pfam" id="PF02837"/>
    </source>
</evidence>
<organism evidence="7 8">
    <name type="scientific">Harryflintia acetispora</name>
    <dbReference type="NCBI Taxonomy" id="1849041"/>
    <lineage>
        <taxon>Bacteria</taxon>
        <taxon>Bacillati</taxon>
        <taxon>Bacillota</taxon>
        <taxon>Clostridia</taxon>
        <taxon>Eubacteriales</taxon>
        <taxon>Oscillospiraceae</taxon>
        <taxon>Harryflintia</taxon>
    </lineage>
</organism>
<dbReference type="PANTHER" id="PTHR42732:SF1">
    <property type="entry name" value="BETA-MANNOSIDASE"/>
    <property type="match status" value="1"/>
</dbReference>
<dbReference type="Gene3D" id="2.60.40.10">
    <property type="entry name" value="Immunoglobulins"/>
    <property type="match status" value="1"/>
</dbReference>
<evidence type="ECO:0000313" key="8">
    <source>
        <dbReference type="Proteomes" id="UP000294682"/>
    </source>
</evidence>
<keyword evidence="3" id="KW-0326">Glycosidase</keyword>
<dbReference type="InterPro" id="IPR006103">
    <property type="entry name" value="Glyco_hydro_2_cat"/>
</dbReference>
<evidence type="ECO:0000256" key="2">
    <source>
        <dbReference type="ARBA" id="ARBA00022801"/>
    </source>
</evidence>
<reference evidence="7 8" key="1">
    <citation type="submission" date="2019-03" db="EMBL/GenBank/DDBJ databases">
        <title>Genomic Encyclopedia of Type Strains, Phase IV (KMG-IV): sequencing the most valuable type-strain genomes for metagenomic binning, comparative biology and taxonomic classification.</title>
        <authorList>
            <person name="Goeker M."/>
        </authorList>
    </citation>
    <scope>NUCLEOTIDE SEQUENCE [LARGE SCALE GENOMIC DNA]</scope>
    <source>
        <strain evidence="7 8">DSM 100433</strain>
    </source>
</reference>
<dbReference type="Pfam" id="PF02836">
    <property type="entry name" value="Glyco_hydro_2_C"/>
    <property type="match status" value="1"/>
</dbReference>
<dbReference type="InterPro" id="IPR008979">
    <property type="entry name" value="Galactose-bd-like_sf"/>
</dbReference>
<dbReference type="InterPro" id="IPR036156">
    <property type="entry name" value="Beta-gal/glucu_dom_sf"/>
</dbReference>
<keyword evidence="2" id="KW-0378">Hydrolase</keyword>
<dbReference type="Pfam" id="PF02837">
    <property type="entry name" value="Glyco_hydro_2_N"/>
    <property type="match status" value="1"/>
</dbReference>
<sequence>MQSKWNMNPGWYFKPDFNENDIAGENLADYECIDLPHTVKELPYNCFSHDETALCCTYVKKFTVPQECEGKNAVIEFEGVMTQHKLYVNGALAGEHRGGYSRWRCDITQWMAKGENTLVVMVDSREDKDIPPFGYTIDYLTYGGIYRDVNLYFLPQAWLDTVLFRYRLTGGDAEMAPEVHLENKADAFEGVLHLELLEDGRCVKRWERSVTVEEGGSTATLAGESFSKPTLWDLEDPHLYTVRVTLYKDGAALDRHTLRIGFRTVECKPEGFYLNGRAVKLVGLDRHQSYPYSGYAMPARAQKKDAEILRNYLHVNTVRTSHYMQSEDFLDRCDELGLLVFSEMPGWGYIGGEAFKENALQNIRDMITVEYNHPSIFIWSIRINESDDDDAFYTQTNELAKSLDTSRATTGVRCITNSHLIEDVYTFNDFIHYSHPVKHYREVVLLNQQKVTGLTHKVPYLVSEYCGHVFPVKPFDCEEKQMRHVQIHAAVQSANMLRKDAMGAIGWCAFDYNTHGDYGSGDKICYHGVMDMFRIPKYAAQVYRSQVSPQKEIVLEPATVFARGENDDNRPIPFAVLTNCDYIEVEAYGRSIGKFFPSLSYCGLAHPPIIVDEDPGRWQDIWEGGAIIGYLNGKEAARRTYSRDAHLAGLAVTPDDLVLNNTVVDSTRFACRFLDQNQNLLPFYNGVVQVEVSEGLKVIGPKTIAVVGGSIGFWVKTTPINKKMEATVTVRALNTSIPDQVFCLRLEPQKDILVL</sequence>
<evidence type="ECO:0000259" key="4">
    <source>
        <dbReference type="Pfam" id="PF00703"/>
    </source>
</evidence>
<accession>A0A9X8Y8A7</accession>
<gene>
    <name evidence="7" type="ORF">EDD78_106124</name>
</gene>
<dbReference type="Gene3D" id="3.20.20.80">
    <property type="entry name" value="Glycosidases"/>
    <property type="match status" value="1"/>
</dbReference>
<evidence type="ECO:0000256" key="1">
    <source>
        <dbReference type="ARBA" id="ARBA00007401"/>
    </source>
</evidence>
<dbReference type="InterPro" id="IPR006101">
    <property type="entry name" value="Glyco_hydro_2"/>
</dbReference>
<feature type="domain" description="Glycoside hydrolase family 2 catalytic" evidence="5">
    <location>
        <begin position="265"/>
        <end position="548"/>
    </location>
</feature>
<proteinExistence type="inferred from homology"/>
<evidence type="ECO:0000313" key="7">
    <source>
        <dbReference type="EMBL" id="TCL43264.1"/>
    </source>
</evidence>
<dbReference type="InterPro" id="IPR006102">
    <property type="entry name" value="Ig-like_GH2"/>
</dbReference>
<dbReference type="Proteomes" id="UP000294682">
    <property type="component" value="Unassembled WGS sequence"/>
</dbReference>
<dbReference type="RefSeq" id="WP_132084622.1">
    <property type="nucleotide sequence ID" value="NZ_SLUK01000006.1"/>
</dbReference>
<dbReference type="Gene3D" id="2.60.120.260">
    <property type="entry name" value="Galactose-binding domain-like"/>
    <property type="match status" value="1"/>
</dbReference>
<dbReference type="AlphaFoldDB" id="A0A9X8Y8A7"/>
<dbReference type="GO" id="GO:0005975">
    <property type="term" value="P:carbohydrate metabolic process"/>
    <property type="evidence" value="ECO:0007669"/>
    <property type="project" value="InterPro"/>
</dbReference>
<dbReference type="EMBL" id="SLUK01000006">
    <property type="protein sequence ID" value="TCL43264.1"/>
    <property type="molecule type" value="Genomic_DNA"/>
</dbReference>
<keyword evidence="8" id="KW-1185">Reference proteome</keyword>
<dbReference type="Pfam" id="PF00703">
    <property type="entry name" value="Glyco_hydro_2"/>
    <property type="match status" value="1"/>
</dbReference>
<protein>
    <submittedName>
        <fullName evidence="7">Beta-galactosidase</fullName>
    </submittedName>
</protein>
<dbReference type="InterPro" id="IPR051913">
    <property type="entry name" value="GH2_Domain-Containing"/>
</dbReference>
<dbReference type="InterPro" id="IPR013783">
    <property type="entry name" value="Ig-like_fold"/>
</dbReference>
<dbReference type="GO" id="GO:0004553">
    <property type="term" value="F:hydrolase activity, hydrolyzing O-glycosyl compounds"/>
    <property type="evidence" value="ECO:0007669"/>
    <property type="project" value="InterPro"/>
</dbReference>
<dbReference type="SUPFAM" id="SSF51445">
    <property type="entry name" value="(Trans)glycosidases"/>
    <property type="match status" value="1"/>
</dbReference>
<comment type="caution">
    <text evidence="7">The sequence shown here is derived from an EMBL/GenBank/DDBJ whole genome shotgun (WGS) entry which is preliminary data.</text>
</comment>
<dbReference type="InterPro" id="IPR006104">
    <property type="entry name" value="Glyco_hydro_2_N"/>
</dbReference>
<feature type="domain" description="Glycosyl hydrolases family 2 sugar binding" evidence="6">
    <location>
        <begin position="55"/>
        <end position="155"/>
    </location>
</feature>